<evidence type="ECO:0000313" key="3">
    <source>
        <dbReference type="EMBL" id="NXB80566.1"/>
    </source>
</evidence>
<comment type="caution">
    <text evidence="3">The sequence shown here is derived from an EMBL/GenBank/DDBJ whole genome shotgun (WGS) entry which is preliminary data.</text>
</comment>
<dbReference type="InterPro" id="IPR001135">
    <property type="entry name" value="NADH_Q_OxRdtase_suD"/>
</dbReference>
<proteinExistence type="inferred from homology"/>
<organism evidence="3 4">
    <name type="scientific">Donacobius atricapilla</name>
    <dbReference type="NCBI Taxonomy" id="237420"/>
    <lineage>
        <taxon>Eukaryota</taxon>
        <taxon>Metazoa</taxon>
        <taxon>Chordata</taxon>
        <taxon>Craniata</taxon>
        <taxon>Vertebrata</taxon>
        <taxon>Euteleostomi</taxon>
        <taxon>Archelosauria</taxon>
        <taxon>Archosauria</taxon>
        <taxon>Dinosauria</taxon>
        <taxon>Saurischia</taxon>
        <taxon>Theropoda</taxon>
        <taxon>Coelurosauria</taxon>
        <taxon>Aves</taxon>
        <taxon>Neognathae</taxon>
        <taxon>Neoaves</taxon>
        <taxon>Telluraves</taxon>
        <taxon>Australaves</taxon>
        <taxon>Passeriformes</taxon>
        <taxon>Mimidae</taxon>
        <taxon>Donacobius</taxon>
    </lineage>
</organism>
<feature type="domain" description="NADH-quinone oxidoreductase subunit D" evidence="2">
    <location>
        <begin position="2"/>
        <end position="76"/>
    </location>
</feature>
<reference evidence="3" key="1">
    <citation type="submission" date="2019-09" db="EMBL/GenBank/DDBJ databases">
        <title>Bird 10,000 Genomes (B10K) Project - Family phase.</title>
        <authorList>
            <person name="Zhang G."/>
        </authorList>
    </citation>
    <scope>NUCLEOTIDE SEQUENCE</scope>
    <source>
        <strain evidence="3">B10K-DU-001-63</strain>
        <tissue evidence="3">Muscle</tissue>
    </source>
</reference>
<dbReference type="GO" id="GO:0051287">
    <property type="term" value="F:NAD binding"/>
    <property type="evidence" value="ECO:0007669"/>
    <property type="project" value="InterPro"/>
</dbReference>
<feature type="non-terminal residue" evidence="3">
    <location>
        <position position="85"/>
    </location>
</feature>
<keyword evidence="4" id="KW-1185">Reference proteome</keyword>
<name>A0A851JQB9_9PASS</name>
<dbReference type="GO" id="GO:0048038">
    <property type="term" value="F:quinone binding"/>
    <property type="evidence" value="ECO:0007669"/>
    <property type="project" value="InterPro"/>
</dbReference>
<evidence type="ECO:0000259" key="2">
    <source>
        <dbReference type="Pfam" id="PF00346"/>
    </source>
</evidence>
<dbReference type="Pfam" id="PF00346">
    <property type="entry name" value="Complex1_49kDa"/>
    <property type="match status" value="1"/>
</dbReference>
<dbReference type="Gene3D" id="1.10.645.10">
    <property type="entry name" value="Cytochrome-c3 Hydrogenase, chain B"/>
    <property type="match status" value="1"/>
</dbReference>
<sequence length="85" mass="8938">QTSMESLIHHFKLYTEGYQVPPGATYTAIEAPKVTLPALGPCPCPQPRPSVPNPAGLDRMSQGHMLADVVAIIGACPHLGGPCPH</sequence>
<dbReference type="Proteomes" id="UP000660704">
    <property type="component" value="Unassembled WGS sequence"/>
</dbReference>
<dbReference type="GO" id="GO:0016651">
    <property type="term" value="F:oxidoreductase activity, acting on NAD(P)H"/>
    <property type="evidence" value="ECO:0007669"/>
    <property type="project" value="InterPro"/>
</dbReference>
<evidence type="ECO:0000313" key="4">
    <source>
        <dbReference type="Proteomes" id="UP000660704"/>
    </source>
</evidence>
<accession>A0A851JQB9</accession>
<dbReference type="InterPro" id="IPR029014">
    <property type="entry name" value="NiFe-Hase_large"/>
</dbReference>
<feature type="non-terminal residue" evidence="3">
    <location>
        <position position="1"/>
    </location>
</feature>
<dbReference type="EMBL" id="WBMY01015665">
    <property type="protein sequence ID" value="NXB80566.1"/>
    <property type="molecule type" value="Genomic_DNA"/>
</dbReference>
<evidence type="ECO:0000256" key="1">
    <source>
        <dbReference type="ARBA" id="ARBA00005769"/>
    </source>
</evidence>
<comment type="similarity">
    <text evidence="1">Belongs to the complex I 49 kDa subunit family.</text>
</comment>
<gene>
    <name evidence="3" type="primary">Ndufs2_0</name>
    <name evidence="3" type="ORF">DONATR_R10141</name>
</gene>
<dbReference type="SUPFAM" id="SSF56762">
    <property type="entry name" value="HydB/Nqo4-like"/>
    <property type="match status" value="1"/>
</dbReference>
<protein>
    <submittedName>
        <fullName evidence="3">NDUS2 protein</fullName>
    </submittedName>
</protein>
<dbReference type="AlphaFoldDB" id="A0A851JQB9"/>